<dbReference type="RefSeq" id="WP_095901426.1">
    <property type="nucleotide sequence ID" value="NZ_CP022383.1"/>
</dbReference>
<gene>
    <name evidence="2" type="ORF">CGC59_07450</name>
</gene>
<keyword evidence="1" id="KW-1133">Transmembrane helix</keyword>
<evidence type="ECO:0000313" key="2">
    <source>
        <dbReference type="EMBL" id="ATA79516.1"/>
    </source>
</evidence>
<sequence length="172" mass="19836">MRKFILFLTGGLIILSILFIFVNNFIETRNNSIYESEQSNLYKENSFFYISGQVFKIEKIGSFSYALFVKTDSVNILKSENRRDRISGVFDEDRKIAILLSRSKSRLGIAETESNTLPYLTYTCNPKIGKCGFTFSDNELELDEDVWNADKKTTIAQYLLQQMDTIPNGIEF</sequence>
<keyword evidence="1" id="KW-0472">Membrane</keyword>
<evidence type="ECO:0000256" key="1">
    <source>
        <dbReference type="SAM" id="Phobius"/>
    </source>
</evidence>
<organism evidence="2 3">
    <name type="scientific">Capnocytophaga sputigena</name>
    <dbReference type="NCBI Taxonomy" id="1019"/>
    <lineage>
        <taxon>Bacteria</taxon>
        <taxon>Pseudomonadati</taxon>
        <taxon>Bacteroidota</taxon>
        <taxon>Flavobacteriia</taxon>
        <taxon>Flavobacteriales</taxon>
        <taxon>Flavobacteriaceae</taxon>
        <taxon>Capnocytophaga</taxon>
    </lineage>
</organism>
<protein>
    <submittedName>
        <fullName evidence="2">Uncharacterized protein</fullName>
    </submittedName>
</protein>
<keyword evidence="1" id="KW-0812">Transmembrane</keyword>
<name>A0A250F6A6_CAPSP</name>
<feature type="transmembrane region" description="Helical" evidence="1">
    <location>
        <begin position="6"/>
        <end position="26"/>
    </location>
</feature>
<dbReference type="AlphaFoldDB" id="A0A250F6A6"/>
<accession>A0A250F6A6</accession>
<dbReference type="EMBL" id="CP022383">
    <property type="protein sequence ID" value="ATA79516.1"/>
    <property type="molecule type" value="Genomic_DNA"/>
</dbReference>
<proteinExistence type="predicted"/>
<dbReference type="Proteomes" id="UP000217334">
    <property type="component" value="Chromosome"/>
</dbReference>
<reference evidence="3" key="1">
    <citation type="submission" date="2017-06" db="EMBL/GenBank/DDBJ databases">
        <title>Capnocytophaga spp. assemblies.</title>
        <authorList>
            <person name="Gulvik C.A."/>
        </authorList>
    </citation>
    <scope>NUCLEOTIDE SEQUENCE [LARGE SCALE GENOMIC DNA]</scope>
    <source>
        <strain evidence="3">H4486</strain>
    </source>
</reference>
<evidence type="ECO:0000313" key="3">
    <source>
        <dbReference type="Proteomes" id="UP000217334"/>
    </source>
</evidence>